<organism evidence="2 3">
    <name type="scientific">Dekkera bruxellensis</name>
    <name type="common">Brettanomyces custersii</name>
    <dbReference type="NCBI Taxonomy" id="5007"/>
    <lineage>
        <taxon>Eukaryota</taxon>
        <taxon>Fungi</taxon>
        <taxon>Dikarya</taxon>
        <taxon>Ascomycota</taxon>
        <taxon>Saccharomycotina</taxon>
        <taxon>Pichiomycetes</taxon>
        <taxon>Pichiales</taxon>
        <taxon>Pichiaceae</taxon>
        <taxon>Brettanomyces</taxon>
    </lineage>
</organism>
<gene>
    <name evidence="2" type="ORF">HII12_000124</name>
    <name evidence="1" type="ORF">HII12_000395</name>
</gene>
<proteinExistence type="predicted"/>
<dbReference type="EMBL" id="JABCYN010000002">
    <property type="protein sequence ID" value="KAF6016227.1"/>
    <property type="molecule type" value="Genomic_DNA"/>
</dbReference>
<dbReference type="EMBL" id="JABCYN010000004">
    <property type="protein sequence ID" value="KAF6016120.1"/>
    <property type="molecule type" value="Genomic_DNA"/>
</dbReference>
<sequence>MATAQEFNTLLSNDEIKRLDLRIAKLNSTSYDLFCFGRFKTFVMRLFVSFSFPNQVLGRILDAEVIPKEVDNRILSQKLEQLVSLYFSSDTLNKIENFKQGQFAIIASMNQSLKNCHFSKAIKYIVSLEDSSAKSNTEYIADIEVAAKIISDRTVYNAIRSAIQFDNFLINELATKYEGKSLREIPRANFLSSFIKAQWQWKYGRRLH</sequence>
<dbReference type="AlphaFoldDB" id="A0A8H6BSL4"/>
<dbReference type="Proteomes" id="UP000568158">
    <property type="component" value="Unassembled WGS sequence"/>
</dbReference>
<name>A0A8H6BSL4_DEKBR</name>
<protein>
    <submittedName>
        <fullName evidence="2">Uncharacterized protein</fullName>
    </submittedName>
</protein>
<comment type="caution">
    <text evidence="2">The sequence shown here is derived from an EMBL/GenBank/DDBJ whole genome shotgun (WGS) entry which is preliminary data.</text>
</comment>
<accession>A0A8H6BSL4</accession>
<evidence type="ECO:0000313" key="1">
    <source>
        <dbReference type="EMBL" id="KAF6016120.1"/>
    </source>
</evidence>
<evidence type="ECO:0000313" key="2">
    <source>
        <dbReference type="EMBL" id="KAF6016227.1"/>
    </source>
</evidence>
<reference evidence="2 3" key="1">
    <citation type="journal article" date="2020" name="Appl. Microbiol. Biotechnol.">
        <title>Targeted gene deletion in Brettanomyces bruxellensis with an expression-free CRISPR-Cas9 system.</title>
        <authorList>
            <person name="Varela C."/>
            <person name="Bartel C."/>
            <person name="Onetto C."/>
            <person name="Borneman A."/>
        </authorList>
    </citation>
    <scope>NUCLEOTIDE SEQUENCE [LARGE SCALE GENOMIC DNA]</scope>
    <source>
        <strain evidence="2 3">AWRI1613</strain>
    </source>
</reference>
<evidence type="ECO:0000313" key="3">
    <source>
        <dbReference type="Proteomes" id="UP000568158"/>
    </source>
</evidence>